<dbReference type="EMBL" id="MLCO01000069">
    <property type="protein sequence ID" value="ONG55727.1"/>
    <property type="molecule type" value="Genomic_DNA"/>
</dbReference>
<feature type="region of interest" description="Disordered" evidence="1">
    <location>
        <begin position="422"/>
        <end position="441"/>
    </location>
</feature>
<feature type="compositionally biased region" description="Basic and acidic residues" evidence="1">
    <location>
        <begin position="425"/>
        <end position="441"/>
    </location>
</feature>
<proteinExistence type="predicted"/>
<name>A0A1V2H586_9PROT</name>
<dbReference type="AlphaFoldDB" id="A0A1V2H586"/>
<evidence type="ECO:0000256" key="1">
    <source>
        <dbReference type="SAM" id="MobiDB-lite"/>
    </source>
</evidence>
<reference evidence="2 3" key="1">
    <citation type="submission" date="2016-10" db="EMBL/GenBank/DDBJ databases">
        <title>Draft Genome sequence of Roseomonas sp. strain M3.</title>
        <authorList>
            <person name="Subhash Y."/>
            <person name="Lee S."/>
        </authorList>
    </citation>
    <scope>NUCLEOTIDE SEQUENCE [LARGE SCALE GENOMIC DNA]</scope>
    <source>
        <strain evidence="2 3">M3</strain>
    </source>
</reference>
<gene>
    <name evidence="2" type="ORF">BKE38_08655</name>
</gene>
<evidence type="ECO:0000313" key="3">
    <source>
        <dbReference type="Proteomes" id="UP000188879"/>
    </source>
</evidence>
<protein>
    <submittedName>
        <fullName evidence="2">Uncharacterized protein</fullName>
    </submittedName>
</protein>
<comment type="caution">
    <text evidence="2">The sequence shown here is derived from an EMBL/GenBank/DDBJ whole genome shotgun (WGS) entry which is preliminary data.</text>
</comment>
<keyword evidence="3" id="KW-1185">Reference proteome</keyword>
<evidence type="ECO:0000313" key="2">
    <source>
        <dbReference type="EMBL" id="ONG55727.1"/>
    </source>
</evidence>
<accession>A0A1V2H586</accession>
<organism evidence="2 3">
    <name type="scientific">Teichococcus deserti</name>
    <dbReference type="NCBI Taxonomy" id="1817963"/>
    <lineage>
        <taxon>Bacteria</taxon>
        <taxon>Pseudomonadati</taxon>
        <taxon>Pseudomonadota</taxon>
        <taxon>Alphaproteobacteria</taxon>
        <taxon>Acetobacterales</taxon>
        <taxon>Roseomonadaceae</taxon>
        <taxon>Roseomonas</taxon>
    </lineage>
</organism>
<sequence>MRQGKHVILAFPTIKLLKQTERRLSSFLQAAGIKIKPIALYGTEDDSQSVHDRVTQVLVSSTAGLPTALLITHEAFKRIPGNMRRGITVFYDEEMNVYETFPISMPYSHAQITSHVRSSELPRFEAVLHLTAKKSSREYLRQIADKGMKDQLWTPLVQLASALLDSSRMVLVLRTEWDDLLAEKEPLQTRFHTVINGDVLRGYESVTFMGAFYERSLHAMLWDRLGLGMTNHPRLGGQVSNSSHTNGHQVEIYYAYDDGFRYGTRSKVKLDPRDGKTTRVAAYAAAVDQLFDGSEFGWMDNKDVSYRLGLPDENRIPNRPHGINTEYEHLTGVALFGAYNMDDNCYPFFEALRISPNDIDYARNFLAYYQGAMRIALRDRTYRGMAKIVVPTRQHAEYFQAVFPNSQMSQLPEVEFTARGAGRPRLPDEVKKANRAKRDRERYEAKKIANLGVK</sequence>
<dbReference type="Proteomes" id="UP000188879">
    <property type="component" value="Unassembled WGS sequence"/>
</dbReference>